<dbReference type="AlphaFoldDB" id="A0A5D3YKT5"/>
<accession>A0A5D3YKT5</accession>
<organism evidence="1 2">
    <name type="scientific">Nitrosomonas communis</name>
    <dbReference type="NCBI Taxonomy" id="44574"/>
    <lineage>
        <taxon>Bacteria</taxon>
        <taxon>Pseudomonadati</taxon>
        <taxon>Pseudomonadota</taxon>
        <taxon>Betaproteobacteria</taxon>
        <taxon>Nitrosomonadales</taxon>
        <taxon>Nitrosomonadaceae</taxon>
        <taxon>Nitrosomonas</taxon>
    </lineage>
</organism>
<evidence type="ECO:0000313" key="2">
    <source>
        <dbReference type="Proteomes" id="UP000324176"/>
    </source>
</evidence>
<dbReference type="EMBL" id="VNHT01000002">
    <property type="protein sequence ID" value="TYP94271.1"/>
    <property type="molecule type" value="Genomic_DNA"/>
</dbReference>
<evidence type="ECO:0000313" key="1">
    <source>
        <dbReference type="EMBL" id="TYP94271.1"/>
    </source>
</evidence>
<dbReference type="Proteomes" id="UP000324176">
    <property type="component" value="Unassembled WGS sequence"/>
</dbReference>
<protein>
    <submittedName>
        <fullName evidence="1">Uncharacterized protein</fullName>
    </submittedName>
</protein>
<name>A0A5D3YKT5_9PROT</name>
<comment type="caution">
    <text evidence="1">The sequence shown here is derived from an EMBL/GenBank/DDBJ whole genome shotgun (WGS) entry which is preliminary data.</text>
</comment>
<proteinExistence type="predicted"/>
<reference evidence="1 2" key="1">
    <citation type="submission" date="2019-07" db="EMBL/GenBank/DDBJ databases">
        <title>Active sludge and wastewater microbial communities from Klosterneuburg, Austria.</title>
        <authorList>
            <person name="Wagner M."/>
        </authorList>
    </citation>
    <scope>NUCLEOTIDE SEQUENCE [LARGE SCALE GENOMIC DNA]</scope>
    <source>
        <strain evidence="1 2">Nm2</strain>
    </source>
</reference>
<sequence>MLLLYLHPEFQFLFQSGGMNFLHFAFHHEGIATCLIILTISADAFSIKAAKKATSSSRERSWHRRPPRVGLAVSRMPPLRIRRLRSWHTQPIEVPIAVAVCSIDKPNSKSSTTVCACSSCSFTRYTRHHSTSFHKRHLLFYL</sequence>
<gene>
    <name evidence="1" type="ORF">BCL69_100241</name>
</gene>